<dbReference type="InterPro" id="IPR020904">
    <property type="entry name" value="Sc_DH/Rdtase_CS"/>
</dbReference>
<evidence type="ECO:0000256" key="3">
    <source>
        <dbReference type="ARBA" id="ARBA00023002"/>
    </source>
</evidence>
<dbReference type="GeneID" id="101846226"/>
<gene>
    <name evidence="5" type="primary">LOC101846226</name>
</gene>
<dbReference type="PANTHER" id="PTHR42760:SF83">
    <property type="entry name" value="(3R)-3-HYDROXYACYL-COA DEHYDROGENASE"/>
    <property type="match status" value="1"/>
</dbReference>
<dbReference type="RefSeq" id="XP_005103566.1">
    <property type="nucleotide sequence ID" value="XM_005103509.3"/>
</dbReference>
<comment type="similarity">
    <text evidence="2">Belongs to the short-chain dehydrogenases/reductases (SDR) family.</text>
</comment>
<keyword evidence="4" id="KW-1185">Reference proteome</keyword>
<dbReference type="InterPro" id="IPR036291">
    <property type="entry name" value="NAD(P)-bd_dom_sf"/>
</dbReference>
<evidence type="ECO:0000313" key="5">
    <source>
        <dbReference type="RefSeq" id="XP_005103566.1"/>
    </source>
</evidence>
<sequence length="261" mass="26905">MAAAGMLAGRLALVTGGGSGIGRAVCSVLAREGALLAVSDINKENAEETVSLLPKYNASTDALSGCAHAAFGTNVTSSSEVTDLINNVQKTFKAVPSVAVHSAGIAKDQFLLKLDEEMFDEVIAVNLKGTFLVNQTLGKAMCAAKVEEGSIVNIASIIGKVGNKGQAAYAASKSGVIGFTKTAAQELARNNIRVNSILPGFITTPMTSQVPEKVVQMVTFMIPLARMGGPEEVAEVCAFLASSRSSYVTGAAIEVTGGLFM</sequence>
<protein>
    <submittedName>
        <fullName evidence="5">Estradiol 17-beta-dehydrogenase 8</fullName>
    </submittedName>
</protein>
<dbReference type="PROSITE" id="PS00061">
    <property type="entry name" value="ADH_SHORT"/>
    <property type="match status" value="1"/>
</dbReference>
<dbReference type="Gene3D" id="3.40.50.720">
    <property type="entry name" value="NAD(P)-binding Rossmann-like Domain"/>
    <property type="match status" value="1"/>
</dbReference>
<organism evidence="4 5">
    <name type="scientific">Aplysia californica</name>
    <name type="common">California sea hare</name>
    <dbReference type="NCBI Taxonomy" id="6500"/>
    <lineage>
        <taxon>Eukaryota</taxon>
        <taxon>Metazoa</taxon>
        <taxon>Spiralia</taxon>
        <taxon>Lophotrochozoa</taxon>
        <taxon>Mollusca</taxon>
        <taxon>Gastropoda</taxon>
        <taxon>Heterobranchia</taxon>
        <taxon>Euthyneura</taxon>
        <taxon>Tectipleura</taxon>
        <taxon>Aplysiida</taxon>
        <taxon>Aplysioidea</taxon>
        <taxon>Aplysiidae</taxon>
        <taxon>Aplysia</taxon>
    </lineage>
</organism>
<dbReference type="PRINTS" id="PR00081">
    <property type="entry name" value="GDHRDH"/>
</dbReference>
<dbReference type="Pfam" id="PF13561">
    <property type="entry name" value="adh_short_C2"/>
    <property type="match status" value="1"/>
</dbReference>
<accession>A0ABM0JX17</accession>
<dbReference type="PANTHER" id="PTHR42760">
    <property type="entry name" value="SHORT-CHAIN DEHYDROGENASES/REDUCTASES FAMILY MEMBER"/>
    <property type="match status" value="1"/>
</dbReference>
<dbReference type="PRINTS" id="PR00080">
    <property type="entry name" value="SDRFAMILY"/>
</dbReference>
<evidence type="ECO:0000313" key="4">
    <source>
        <dbReference type="Proteomes" id="UP000694888"/>
    </source>
</evidence>
<evidence type="ECO:0000256" key="2">
    <source>
        <dbReference type="ARBA" id="ARBA00006484"/>
    </source>
</evidence>
<name>A0ABM0JX17_APLCA</name>
<comment type="pathway">
    <text evidence="1">Lipid metabolism; fatty acid biosynthesis.</text>
</comment>
<dbReference type="InterPro" id="IPR002347">
    <property type="entry name" value="SDR_fam"/>
</dbReference>
<evidence type="ECO:0000256" key="1">
    <source>
        <dbReference type="ARBA" id="ARBA00005194"/>
    </source>
</evidence>
<keyword evidence="3" id="KW-0560">Oxidoreductase</keyword>
<reference evidence="5" key="1">
    <citation type="submission" date="2025-08" db="UniProtKB">
        <authorList>
            <consortium name="RefSeq"/>
        </authorList>
    </citation>
    <scope>IDENTIFICATION</scope>
</reference>
<dbReference type="Proteomes" id="UP000694888">
    <property type="component" value="Unplaced"/>
</dbReference>
<dbReference type="SUPFAM" id="SSF51735">
    <property type="entry name" value="NAD(P)-binding Rossmann-fold domains"/>
    <property type="match status" value="1"/>
</dbReference>
<proteinExistence type="inferred from homology"/>